<dbReference type="EMBL" id="BAABKE010000001">
    <property type="protein sequence ID" value="GAA5094280.1"/>
    <property type="molecule type" value="Genomic_DNA"/>
</dbReference>
<evidence type="ECO:0000259" key="6">
    <source>
        <dbReference type="Pfam" id="PF04085"/>
    </source>
</evidence>
<sequence length="293" mass="32454">MRTVSTPKKQWLPNQSIITIKMVLATLLSVILLYVDARTDYTKPTKTAVNTIIHPIKLLAELPSSAGKHLKIWFSDKAELIDTINKLQDRQYTLEFEVQKNASLLAENRRLRLLLRSSNNLQYPSIIAEIIATNTNPYRHIVELNRGVQDSIKVNQPIIDTSGVVGQIIDAGPLSSQALLISDPQHIFSIQVNRNGIRGLAQGTGSFQSLNILNIPIEEDIKVGDLLISSGLDQRFPQGYPVAVVDSIEHDPTNHFAKITAKPTAELNKIREVLVLKSIIAQPPATTIKEVAP</sequence>
<protein>
    <recommendedName>
        <fullName evidence="2 5">Cell shape-determining protein MreC</fullName>
    </recommendedName>
    <alternativeName>
        <fullName evidence="4 5">Cell shape protein MreC</fullName>
    </alternativeName>
</protein>
<proteinExistence type="inferred from homology"/>
<gene>
    <name evidence="7" type="primary">mreC</name>
    <name evidence="7" type="ORF">GCM10023338_02340</name>
</gene>
<dbReference type="InterPro" id="IPR007221">
    <property type="entry name" value="MreC"/>
</dbReference>
<evidence type="ECO:0000256" key="1">
    <source>
        <dbReference type="ARBA" id="ARBA00009369"/>
    </source>
</evidence>
<keyword evidence="3 5" id="KW-0133">Cell shape</keyword>
<evidence type="ECO:0000313" key="8">
    <source>
        <dbReference type="Proteomes" id="UP001500631"/>
    </source>
</evidence>
<reference evidence="8" key="1">
    <citation type="journal article" date="2019" name="Int. J. Syst. Evol. Microbiol.">
        <title>The Global Catalogue of Microorganisms (GCM) 10K type strain sequencing project: providing services to taxonomists for standard genome sequencing and annotation.</title>
        <authorList>
            <consortium name="The Broad Institute Genomics Platform"/>
            <consortium name="The Broad Institute Genome Sequencing Center for Infectious Disease"/>
            <person name="Wu L."/>
            <person name="Ma J."/>
        </authorList>
    </citation>
    <scope>NUCLEOTIDE SEQUENCE [LARGE SCALE GENOMIC DNA]</scope>
    <source>
        <strain evidence="8">JCM 18424</strain>
    </source>
</reference>
<dbReference type="RefSeq" id="WP_077926736.1">
    <property type="nucleotide sequence ID" value="NZ_BAABKE010000001.1"/>
</dbReference>
<evidence type="ECO:0000313" key="7">
    <source>
        <dbReference type="EMBL" id="GAA5094280.1"/>
    </source>
</evidence>
<accession>A0ABP9MEM5</accession>
<dbReference type="PANTHER" id="PTHR34138:SF1">
    <property type="entry name" value="CELL SHAPE-DETERMINING PROTEIN MREC"/>
    <property type="match status" value="1"/>
</dbReference>
<dbReference type="Gene3D" id="2.40.10.350">
    <property type="entry name" value="Rod shape-determining protein MreC, domain 2"/>
    <property type="match status" value="1"/>
</dbReference>
<dbReference type="PIRSF" id="PIRSF038471">
    <property type="entry name" value="MreC"/>
    <property type="match status" value="1"/>
</dbReference>
<dbReference type="Gene3D" id="2.40.10.340">
    <property type="entry name" value="Rod shape-determining protein MreC, domain 1"/>
    <property type="match status" value="1"/>
</dbReference>
<dbReference type="InterPro" id="IPR055342">
    <property type="entry name" value="MreC_beta-barrel_core"/>
</dbReference>
<comment type="similarity">
    <text evidence="1 5">Belongs to the MreC family.</text>
</comment>
<dbReference type="Pfam" id="PF04085">
    <property type="entry name" value="MreC"/>
    <property type="match status" value="1"/>
</dbReference>
<evidence type="ECO:0000256" key="2">
    <source>
        <dbReference type="ARBA" id="ARBA00013855"/>
    </source>
</evidence>
<keyword evidence="8" id="KW-1185">Reference proteome</keyword>
<feature type="domain" description="Rod shape-determining protein MreC beta-barrel core" evidence="6">
    <location>
        <begin position="130"/>
        <end position="277"/>
    </location>
</feature>
<organism evidence="7 8">
    <name type="scientific">Wohlfahrtiimonas larvae</name>
    <dbReference type="NCBI Taxonomy" id="1157986"/>
    <lineage>
        <taxon>Bacteria</taxon>
        <taxon>Pseudomonadati</taxon>
        <taxon>Pseudomonadota</taxon>
        <taxon>Gammaproteobacteria</taxon>
        <taxon>Cardiobacteriales</taxon>
        <taxon>Ignatzschineriaceae</taxon>
        <taxon>Wohlfahrtiimonas</taxon>
    </lineage>
</organism>
<name>A0ABP9MEM5_9GAMM</name>
<evidence type="ECO:0000256" key="4">
    <source>
        <dbReference type="ARBA" id="ARBA00032089"/>
    </source>
</evidence>
<dbReference type="Proteomes" id="UP001500631">
    <property type="component" value="Unassembled WGS sequence"/>
</dbReference>
<dbReference type="NCBIfam" id="TIGR00219">
    <property type="entry name" value="mreC"/>
    <property type="match status" value="1"/>
</dbReference>
<comment type="function">
    <text evidence="5">Involved in formation and maintenance of cell shape.</text>
</comment>
<dbReference type="InterPro" id="IPR042177">
    <property type="entry name" value="Cell/Rod_1"/>
</dbReference>
<evidence type="ECO:0000256" key="3">
    <source>
        <dbReference type="ARBA" id="ARBA00022960"/>
    </source>
</evidence>
<dbReference type="InterPro" id="IPR042175">
    <property type="entry name" value="Cell/Rod_MreC_2"/>
</dbReference>
<comment type="caution">
    <text evidence="7">The sequence shown here is derived from an EMBL/GenBank/DDBJ whole genome shotgun (WGS) entry which is preliminary data.</text>
</comment>
<evidence type="ECO:0000256" key="5">
    <source>
        <dbReference type="PIRNR" id="PIRNR038471"/>
    </source>
</evidence>
<dbReference type="PANTHER" id="PTHR34138">
    <property type="entry name" value="CELL SHAPE-DETERMINING PROTEIN MREC"/>
    <property type="match status" value="1"/>
</dbReference>